<dbReference type="EMBL" id="JANHOG010001200">
    <property type="protein sequence ID" value="KAJ3541514.1"/>
    <property type="molecule type" value="Genomic_DNA"/>
</dbReference>
<name>A0ACC1SK79_9APHY</name>
<reference evidence="1" key="1">
    <citation type="submission" date="2022-07" db="EMBL/GenBank/DDBJ databases">
        <title>Genome Sequence of Phlebia brevispora.</title>
        <authorList>
            <person name="Buettner E."/>
        </authorList>
    </citation>
    <scope>NUCLEOTIDE SEQUENCE</scope>
    <source>
        <strain evidence="1">MPL23</strain>
    </source>
</reference>
<evidence type="ECO:0000313" key="2">
    <source>
        <dbReference type="Proteomes" id="UP001148662"/>
    </source>
</evidence>
<evidence type="ECO:0000313" key="1">
    <source>
        <dbReference type="EMBL" id="KAJ3541514.1"/>
    </source>
</evidence>
<dbReference type="Proteomes" id="UP001148662">
    <property type="component" value="Unassembled WGS sequence"/>
</dbReference>
<proteinExistence type="predicted"/>
<gene>
    <name evidence="1" type="ORF">NM688_g6073</name>
</gene>
<sequence length="617" mass="68569">MVNAQLTAGICERLVNTTNQEEVDALYSSEPTVQILSIKKVGPTSGANAVDRYRIIVSDGEHFTQAMMATQLNHFVEEGLVGKNTIVIIEKFTSNFVQEKRLLIVLALRVVAQTNEKIGNPQGLQPPPGSEATTPAVTKPASTAAPSSAAAAASSSTLTIPSATTISTNRHPGQQNRGGKNPVIFPIEGLSPYQNNWTIKARVTQKSDIRTWANQRGEGKLFNVTLMDDSGEIRATGFNTVVDELYEKLQEGKVYFISKARVNLSKKKFNPTNNEYELSLERNTEIEECRDLTNIPVVHYNFTDLKNLGDLAKDSTCDVVGIVTEIGPTSELTSRFNKTIVKRELTIVDRSGFSVRLTLWGKQAQEFNPSSKAVIAWKNVKVGDFGGRSLSMMSTSMMEINPDIPEAHALRGWYDAGGSSSEFKSQTTSNFSGGSGAFNRDDIRFFNDVREAELGMHGDKAEYFSARGTIMHVRPENLAYPACQTQGCNKKVIEQHDGWRCERCDRSWDKPSYRYIVSMAVADHSGQAWLQGFNDAGQTVFNMTADELMEIKDRDDEKFNKIIEGTIGTQFNFTCRAKQETFNDQARVRYGIQKILPLDYKEEGKHLMALLSSDWAK</sequence>
<keyword evidence="2" id="KW-1185">Reference proteome</keyword>
<comment type="caution">
    <text evidence="1">The sequence shown here is derived from an EMBL/GenBank/DDBJ whole genome shotgun (WGS) entry which is preliminary data.</text>
</comment>
<organism evidence="1 2">
    <name type="scientific">Phlebia brevispora</name>
    <dbReference type="NCBI Taxonomy" id="194682"/>
    <lineage>
        <taxon>Eukaryota</taxon>
        <taxon>Fungi</taxon>
        <taxon>Dikarya</taxon>
        <taxon>Basidiomycota</taxon>
        <taxon>Agaricomycotina</taxon>
        <taxon>Agaricomycetes</taxon>
        <taxon>Polyporales</taxon>
        <taxon>Meruliaceae</taxon>
        <taxon>Phlebia</taxon>
    </lineage>
</organism>
<protein>
    <submittedName>
        <fullName evidence="1">Uncharacterized protein</fullName>
    </submittedName>
</protein>
<accession>A0ACC1SK79</accession>